<feature type="transmembrane region" description="Helical" evidence="2">
    <location>
        <begin position="53"/>
        <end position="75"/>
    </location>
</feature>
<feature type="region of interest" description="Disordered" evidence="1">
    <location>
        <begin position="101"/>
        <end position="121"/>
    </location>
</feature>
<proteinExistence type="predicted"/>
<evidence type="ECO:0000256" key="2">
    <source>
        <dbReference type="SAM" id="Phobius"/>
    </source>
</evidence>
<organism evidence="3 4">
    <name type="scientific">Candidatus Kutchimonas denitrificans</name>
    <dbReference type="NCBI Taxonomy" id="3056748"/>
    <lineage>
        <taxon>Bacteria</taxon>
        <taxon>Pseudomonadati</taxon>
        <taxon>Gemmatimonadota</taxon>
        <taxon>Gemmatimonadia</taxon>
        <taxon>Candidatus Palauibacterales</taxon>
        <taxon>Candidatus Palauibacteraceae</taxon>
        <taxon>Candidatus Kutchimonas</taxon>
    </lineage>
</organism>
<comment type="caution">
    <text evidence="3">The sequence shown here is derived from an EMBL/GenBank/DDBJ whole genome shotgun (WGS) entry which is preliminary data.</text>
</comment>
<evidence type="ECO:0000313" key="3">
    <source>
        <dbReference type="EMBL" id="NIR73527.1"/>
    </source>
</evidence>
<dbReference type="Proteomes" id="UP000702544">
    <property type="component" value="Unassembled WGS sequence"/>
</dbReference>
<keyword evidence="2" id="KW-0472">Membrane</keyword>
<dbReference type="AlphaFoldDB" id="A0AAE4Z6B9"/>
<sequence length="121" mass="12712">MNDDADRIDFRAIDPTGDGERFDATVAAIMAAAGPELADRRYSQDALGQLAGWWRPLLAAAAVTAIVAIATLAGVDPDGRETQSGTGIAEALGMSEQVATWVRSSEGPDPAELLLTLEDDR</sequence>
<name>A0AAE4Z6B9_9BACT</name>
<accession>A0AAE4Z6B9</accession>
<keyword evidence="2" id="KW-1133">Transmembrane helix</keyword>
<evidence type="ECO:0000313" key="4">
    <source>
        <dbReference type="Proteomes" id="UP000702544"/>
    </source>
</evidence>
<protein>
    <submittedName>
        <fullName evidence="3">Uncharacterized protein</fullName>
    </submittedName>
</protein>
<keyword evidence="2" id="KW-0812">Transmembrane</keyword>
<gene>
    <name evidence="3" type="ORF">GWO12_00200</name>
</gene>
<evidence type="ECO:0000256" key="1">
    <source>
        <dbReference type="SAM" id="MobiDB-lite"/>
    </source>
</evidence>
<dbReference type="EMBL" id="JAACAK010000002">
    <property type="protein sequence ID" value="NIR73527.1"/>
    <property type="molecule type" value="Genomic_DNA"/>
</dbReference>
<reference evidence="3 4" key="1">
    <citation type="submission" date="2020-01" db="EMBL/GenBank/DDBJ databases">
        <title>Genomes assembled from Gulf of Kutch pelagic sediment metagenomes.</title>
        <authorList>
            <person name="Chandrashekar M."/>
            <person name="Mahajan M.S."/>
            <person name="Dave K.J."/>
            <person name="Vatsa P."/>
            <person name="Nathani N.M."/>
        </authorList>
    </citation>
    <scope>NUCLEOTIDE SEQUENCE [LARGE SCALE GENOMIC DNA]</scope>
    <source>
        <strain evidence="3">KS3-K002</strain>
    </source>
</reference>